<accession>A0A1E5WLL7</accession>
<name>A0A1E5WLL7_9POAL</name>
<sequence>MSDLPQGSHMQFYEMMTMPLPPQVPPAATDNMGIGGSEAAPRTQRRKLPPKPKQPNFSVPEDMTLVSCWLNVSLDPIIGAGQQKASF</sequence>
<organism evidence="2 3">
    <name type="scientific">Dichanthelium oligosanthes</name>
    <dbReference type="NCBI Taxonomy" id="888268"/>
    <lineage>
        <taxon>Eukaryota</taxon>
        <taxon>Viridiplantae</taxon>
        <taxon>Streptophyta</taxon>
        <taxon>Embryophyta</taxon>
        <taxon>Tracheophyta</taxon>
        <taxon>Spermatophyta</taxon>
        <taxon>Magnoliopsida</taxon>
        <taxon>Liliopsida</taxon>
        <taxon>Poales</taxon>
        <taxon>Poaceae</taxon>
        <taxon>PACMAD clade</taxon>
        <taxon>Panicoideae</taxon>
        <taxon>Panicodae</taxon>
        <taxon>Paniceae</taxon>
        <taxon>Dichantheliinae</taxon>
        <taxon>Dichanthelium</taxon>
    </lineage>
</organism>
<protein>
    <submittedName>
        <fullName evidence="2">Uncharacterized protein</fullName>
    </submittedName>
</protein>
<dbReference type="AlphaFoldDB" id="A0A1E5WLL7"/>
<gene>
    <name evidence="2" type="ORF">BAE44_0000733</name>
</gene>
<keyword evidence="3" id="KW-1185">Reference proteome</keyword>
<dbReference type="EMBL" id="LWDX02002528">
    <property type="protein sequence ID" value="OEL38248.1"/>
    <property type="molecule type" value="Genomic_DNA"/>
</dbReference>
<evidence type="ECO:0000313" key="3">
    <source>
        <dbReference type="Proteomes" id="UP000095767"/>
    </source>
</evidence>
<evidence type="ECO:0000313" key="2">
    <source>
        <dbReference type="EMBL" id="OEL38248.1"/>
    </source>
</evidence>
<proteinExistence type="predicted"/>
<comment type="caution">
    <text evidence="2">The sequence shown here is derived from an EMBL/GenBank/DDBJ whole genome shotgun (WGS) entry which is preliminary data.</text>
</comment>
<feature type="region of interest" description="Disordered" evidence="1">
    <location>
        <begin position="21"/>
        <end position="59"/>
    </location>
</feature>
<dbReference type="Proteomes" id="UP000095767">
    <property type="component" value="Unassembled WGS sequence"/>
</dbReference>
<reference evidence="2 3" key="1">
    <citation type="submission" date="2016-09" db="EMBL/GenBank/DDBJ databases">
        <title>The draft genome of Dichanthelium oligosanthes: A C3 panicoid grass species.</title>
        <authorList>
            <person name="Studer A.J."/>
            <person name="Schnable J.C."/>
            <person name="Brutnell T.P."/>
        </authorList>
    </citation>
    <scope>NUCLEOTIDE SEQUENCE [LARGE SCALE GENOMIC DNA]</scope>
    <source>
        <strain evidence="3">cv. Kellogg 1175</strain>
        <tissue evidence="2">Leaf</tissue>
    </source>
</reference>
<evidence type="ECO:0000256" key="1">
    <source>
        <dbReference type="SAM" id="MobiDB-lite"/>
    </source>
</evidence>